<comment type="subcellular location">
    <subcellularLocation>
        <location evidence="1">Periplasm</location>
    </subcellularLocation>
</comment>
<dbReference type="CDD" id="cd13667">
    <property type="entry name" value="PBP2_TRAP_DctP1"/>
    <property type="match status" value="1"/>
</dbReference>
<dbReference type="AlphaFoldDB" id="A0A1G7P8Z8"/>
<dbReference type="EMBL" id="FNBP01000003">
    <property type="protein sequence ID" value="SDF82762.1"/>
    <property type="molecule type" value="Genomic_DNA"/>
</dbReference>
<dbReference type="Proteomes" id="UP000199399">
    <property type="component" value="Unassembled WGS sequence"/>
</dbReference>
<organism evidence="5 6">
    <name type="scientific">Sulfitobacter delicatus</name>
    <dbReference type="NCBI Taxonomy" id="218672"/>
    <lineage>
        <taxon>Bacteria</taxon>
        <taxon>Pseudomonadati</taxon>
        <taxon>Pseudomonadota</taxon>
        <taxon>Alphaproteobacteria</taxon>
        <taxon>Rhodobacterales</taxon>
        <taxon>Roseobacteraceae</taxon>
        <taxon>Sulfitobacter</taxon>
    </lineage>
</organism>
<evidence type="ECO:0000256" key="2">
    <source>
        <dbReference type="ARBA" id="ARBA00022729"/>
    </source>
</evidence>
<keyword evidence="6" id="KW-1185">Reference proteome</keyword>
<dbReference type="PANTHER" id="PTHR33376">
    <property type="match status" value="1"/>
</dbReference>
<evidence type="ECO:0000256" key="3">
    <source>
        <dbReference type="ARBA" id="ARBA00022764"/>
    </source>
</evidence>
<protein>
    <submittedName>
        <fullName evidence="5">TRAP-type C4-dicarboxylate transport system, substrate-binding protein</fullName>
    </submittedName>
</protein>
<dbReference type="RefSeq" id="WP_093740837.1">
    <property type="nucleotide sequence ID" value="NZ_FNBP01000003.1"/>
</dbReference>
<dbReference type="GO" id="GO:0055085">
    <property type="term" value="P:transmembrane transport"/>
    <property type="evidence" value="ECO:0007669"/>
    <property type="project" value="InterPro"/>
</dbReference>
<feature type="signal peptide" evidence="4">
    <location>
        <begin position="1"/>
        <end position="25"/>
    </location>
</feature>
<dbReference type="InterPro" id="IPR018389">
    <property type="entry name" value="DctP_fam"/>
</dbReference>
<evidence type="ECO:0000313" key="6">
    <source>
        <dbReference type="Proteomes" id="UP000199399"/>
    </source>
</evidence>
<sequence>MKTTTTLSAALFAVSTIATTSTASAEEVTLRAVSAFTLGTAFSREFESFVDWVNENGKGVVQINMVGGPEAVPPFELGNAVQSGVVDIANNTTAYYPNLLPTGDALHLAENTIQEQRENGCYELVDRIHQEQMNVKYLGHGGDGIGYHLYLTKPIDGPDLSGLTIRTTPVYQAMFTQLGANLVRTAPGEVYSALERGAIDGYGWPSQGVLDLGWDEQTKYRVDPSFYNVDVNTLVNLDTWNSLTDEQRAKLEEGAAWMEELNNDNADRNASEYAAQAEAGIETITLSEADAEAWTNAARDAGWAAVEEVDADLAQQMRACMTK</sequence>
<dbReference type="InterPro" id="IPR038404">
    <property type="entry name" value="TRAP_DctP_sf"/>
</dbReference>
<proteinExistence type="predicted"/>
<evidence type="ECO:0000313" key="5">
    <source>
        <dbReference type="EMBL" id="SDF82762.1"/>
    </source>
</evidence>
<gene>
    <name evidence="5" type="ORF">SAMN04489759_103260</name>
</gene>
<name>A0A1G7P8Z8_9RHOB</name>
<dbReference type="Pfam" id="PF03480">
    <property type="entry name" value="DctP"/>
    <property type="match status" value="1"/>
</dbReference>
<feature type="chain" id="PRO_5011466471" evidence="4">
    <location>
        <begin position="26"/>
        <end position="323"/>
    </location>
</feature>
<dbReference type="STRING" id="218672.SAMN04489759_103260"/>
<keyword evidence="3" id="KW-0574">Periplasm</keyword>
<reference evidence="6" key="1">
    <citation type="submission" date="2016-10" db="EMBL/GenBank/DDBJ databases">
        <authorList>
            <person name="Varghese N."/>
            <person name="Submissions S."/>
        </authorList>
    </citation>
    <scope>NUCLEOTIDE SEQUENCE [LARGE SCALE GENOMIC DNA]</scope>
    <source>
        <strain evidence="6">DSM 16477</strain>
    </source>
</reference>
<dbReference type="OrthoDB" id="6139617at2"/>
<dbReference type="PANTHER" id="PTHR33376:SF5">
    <property type="entry name" value="EXTRACYTOPLASMIC SOLUTE RECEPTOR PROTEIN"/>
    <property type="match status" value="1"/>
</dbReference>
<evidence type="ECO:0000256" key="1">
    <source>
        <dbReference type="ARBA" id="ARBA00004418"/>
    </source>
</evidence>
<keyword evidence="2 4" id="KW-0732">Signal</keyword>
<dbReference type="NCBIfam" id="NF037995">
    <property type="entry name" value="TRAP_S1"/>
    <property type="match status" value="1"/>
</dbReference>
<evidence type="ECO:0000256" key="4">
    <source>
        <dbReference type="SAM" id="SignalP"/>
    </source>
</evidence>
<dbReference type="GO" id="GO:0042597">
    <property type="term" value="C:periplasmic space"/>
    <property type="evidence" value="ECO:0007669"/>
    <property type="project" value="UniProtKB-SubCell"/>
</dbReference>
<accession>A0A1G7P8Z8</accession>
<dbReference type="Gene3D" id="3.40.190.170">
    <property type="entry name" value="Bacterial extracellular solute-binding protein, family 7"/>
    <property type="match status" value="1"/>
</dbReference>